<name>A0A3N0A896_9ACTN</name>
<dbReference type="Gene3D" id="1.10.260.40">
    <property type="entry name" value="lambda repressor-like DNA-binding domains"/>
    <property type="match status" value="1"/>
</dbReference>
<feature type="domain" description="HTH cro/C1-type" evidence="2">
    <location>
        <begin position="12"/>
        <end position="66"/>
    </location>
</feature>
<dbReference type="SUPFAM" id="SSF47413">
    <property type="entry name" value="lambda repressor-like DNA-binding domains"/>
    <property type="match status" value="1"/>
</dbReference>
<dbReference type="GO" id="GO:0003700">
    <property type="term" value="F:DNA-binding transcription factor activity"/>
    <property type="evidence" value="ECO:0007669"/>
    <property type="project" value="TreeGrafter"/>
</dbReference>
<dbReference type="Pfam" id="PF01381">
    <property type="entry name" value="HTH_3"/>
    <property type="match status" value="1"/>
</dbReference>
<evidence type="ECO:0000313" key="3">
    <source>
        <dbReference type="EMBL" id="TJW09997.1"/>
    </source>
</evidence>
<dbReference type="InterPro" id="IPR050807">
    <property type="entry name" value="TransReg_Diox_bact_type"/>
</dbReference>
<keyword evidence="4" id="KW-1185">Reference proteome</keyword>
<organism evidence="3 4">
    <name type="scientific">Parvibacter caecicola</name>
    <dbReference type="NCBI Taxonomy" id="747645"/>
    <lineage>
        <taxon>Bacteria</taxon>
        <taxon>Bacillati</taxon>
        <taxon>Actinomycetota</taxon>
        <taxon>Coriobacteriia</taxon>
        <taxon>Coriobacteriales</taxon>
        <taxon>Coriobacteriaceae</taxon>
        <taxon>Parvibacter</taxon>
    </lineage>
</organism>
<sequence length="97" mass="11062">MGETKVKIGDQIRRLRIQSGLTQQQLAHMVGLSREQVNRLENGMGNPGLSQLDKVLGGLGCPVEKLFDERSWYEMGLTAVPPDDYPREQFRINYRVM</sequence>
<proteinExistence type="predicted"/>
<evidence type="ECO:0000256" key="1">
    <source>
        <dbReference type="ARBA" id="ARBA00023125"/>
    </source>
</evidence>
<reference evidence="3 4" key="1">
    <citation type="submission" date="2019-04" db="EMBL/GenBank/DDBJ databases">
        <title>Microbes associate with the intestines of laboratory mice.</title>
        <authorList>
            <person name="Navarre W."/>
            <person name="Wong E."/>
            <person name="Huang K.C."/>
            <person name="Tropini C."/>
            <person name="Ng K."/>
            <person name="Yu B."/>
        </authorList>
    </citation>
    <scope>NUCLEOTIDE SEQUENCE [LARGE SCALE GENOMIC DNA]</scope>
    <source>
        <strain evidence="3 4">NM48_B13</strain>
    </source>
</reference>
<dbReference type="PANTHER" id="PTHR46797">
    <property type="entry name" value="HTH-TYPE TRANSCRIPTIONAL REGULATOR"/>
    <property type="match status" value="1"/>
</dbReference>
<dbReference type="OrthoDB" id="9801008at2"/>
<dbReference type="GO" id="GO:0003677">
    <property type="term" value="F:DNA binding"/>
    <property type="evidence" value="ECO:0007669"/>
    <property type="project" value="UniProtKB-KW"/>
</dbReference>
<dbReference type="RefSeq" id="WP_123186103.1">
    <property type="nucleotide sequence ID" value="NZ_CANSLK010000008.1"/>
</dbReference>
<dbReference type="SMART" id="SM00530">
    <property type="entry name" value="HTH_XRE"/>
    <property type="match status" value="1"/>
</dbReference>
<protein>
    <submittedName>
        <fullName evidence="3">Helix-turn-helix transcriptional regulator</fullName>
    </submittedName>
</protein>
<dbReference type="PANTHER" id="PTHR46797:SF1">
    <property type="entry name" value="METHYLPHOSPHONATE SYNTHASE"/>
    <property type="match status" value="1"/>
</dbReference>
<dbReference type="Proteomes" id="UP000309454">
    <property type="component" value="Unassembled WGS sequence"/>
</dbReference>
<evidence type="ECO:0000313" key="4">
    <source>
        <dbReference type="Proteomes" id="UP000309454"/>
    </source>
</evidence>
<accession>A0A3N0A896</accession>
<dbReference type="EMBL" id="SSTM01000005">
    <property type="protein sequence ID" value="TJW09997.1"/>
    <property type="molecule type" value="Genomic_DNA"/>
</dbReference>
<dbReference type="InterPro" id="IPR001387">
    <property type="entry name" value="Cro/C1-type_HTH"/>
</dbReference>
<comment type="caution">
    <text evidence="3">The sequence shown here is derived from an EMBL/GenBank/DDBJ whole genome shotgun (WGS) entry which is preliminary data.</text>
</comment>
<dbReference type="GO" id="GO:0005829">
    <property type="term" value="C:cytosol"/>
    <property type="evidence" value="ECO:0007669"/>
    <property type="project" value="TreeGrafter"/>
</dbReference>
<dbReference type="InterPro" id="IPR010982">
    <property type="entry name" value="Lambda_DNA-bd_dom_sf"/>
</dbReference>
<gene>
    <name evidence="3" type="ORF">E5982_07970</name>
</gene>
<keyword evidence="1" id="KW-0238">DNA-binding</keyword>
<dbReference type="CDD" id="cd00093">
    <property type="entry name" value="HTH_XRE"/>
    <property type="match status" value="1"/>
</dbReference>
<dbReference type="PROSITE" id="PS50943">
    <property type="entry name" value="HTH_CROC1"/>
    <property type="match status" value="1"/>
</dbReference>
<dbReference type="AlphaFoldDB" id="A0A3N0A896"/>
<evidence type="ECO:0000259" key="2">
    <source>
        <dbReference type="PROSITE" id="PS50943"/>
    </source>
</evidence>